<dbReference type="Proteomes" id="UP001497453">
    <property type="component" value="Chromosome 7"/>
</dbReference>
<dbReference type="Pfam" id="PF07738">
    <property type="entry name" value="Sad1_UNC"/>
    <property type="match status" value="1"/>
</dbReference>
<dbReference type="PANTHER" id="PTHR12953:SF0">
    <property type="entry name" value="SUN DOMAIN-CONTAINING OSSIFICATION FACTOR"/>
    <property type="match status" value="1"/>
</dbReference>
<feature type="region of interest" description="Disordered" evidence="6">
    <location>
        <begin position="79"/>
        <end position="132"/>
    </location>
</feature>
<keyword evidence="10" id="KW-1185">Reference proteome</keyword>
<feature type="region of interest" description="Disordered" evidence="6">
    <location>
        <begin position="733"/>
        <end position="790"/>
    </location>
</feature>
<dbReference type="EMBL" id="OZ037950">
    <property type="protein sequence ID" value="CAL1713663.1"/>
    <property type="molecule type" value="Genomic_DNA"/>
</dbReference>
<feature type="compositionally biased region" description="Low complexity" evidence="6">
    <location>
        <begin position="744"/>
        <end position="761"/>
    </location>
</feature>
<keyword evidence="7" id="KW-0732">Signal</keyword>
<proteinExistence type="predicted"/>
<reference evidence="10" key="1">
    <citation type="submission" date="2024-04" db="EMBL/GenBank/DDBJ databases">
        <authorList>
            <person name="Shaw F."/>
            <person name="Minotto A."/>
        </authorList>
    </citation>
    <scope>NUCLEOTIDE SEQUENCE [LARGE SCALE GENOMIC DNA]</scope>
</reference>
<keyword evidence="2" id="KW-0812">Transmembrane</keyword>
<feature type="region of interest" description="Disordered" evidence="6">
    <location>
        <begin position="493"/>
        <end position="528"/>
    </location>
</feature>
<feature type="chain" id="PRO_5045119186" description="SUN domain-containing protein" evidence="7">
    <location>
        <begin position="23"/>
        <end position="960"/>
    </location>
</feature>
<dbReference type="PROSITE" id="PS51469">
    <property type="entry name" value="SUN"/>
    <property type="match status" value="1"/>
</dbReference>
<feature type="compositionally biased region" description="Low complexity" evidence="6">
    <location>
        <begin position="452"/>
        <end position="480"/>
    </location>
</feature>
<evidence type="ECO:0000256" key="7">
    <source>
        <dbReference type="SAM" id="SignalP"/>
    </source>
</evidence>
<dbReference type="SUPFAM" id="SSF49785">
    <property type="entry name" value="Galactose-binding domain-like"/>
    <property type="match status" value="1"/>
</dbReference>
<dbReference type="InterPro" id="IPR045120">
    <property type="entry name" value="Suco/Slp1-like"/>
</dbReference>
<name>A0ABP1E2Q7_9APHY</name>
<evidence type="ECO:0000256" key="5">
    <source>
        <dbReference type="SAM" id="Coils"/>
    </source>
</evidence>
<evidence type="ECO:0000256" key="2">
    <source>
        <dbReference type="ARBA" id="ARBA00022692"/>
    </source>
</evidence>
<feature type="compositionally biased region" description="Polar residues" evidence="6">
    <location>
        <begin position="762"/>
        <end position="784"/>
    </location>
</feature>
<feature type="compositionally biased region" description="Polar residues" evidence="6">
    <location>
        <begin position="518"/>
        <end position="528"/>
    </location>
</feature>
<keyword evidence="4" id="KW-0472">Membrane</keyword>
<feature type="compositionally biased region" description="Acidic residues" evidence="6">
    <location>
        <begin position="925"/>
        <end position="941"/>
    </location>
</feature>
<dbReference type="InterPro" id="IPR012919">
    <property type="entry name" value="SUN_dom"/>
</dbReference>
<evidence type="ECO:0000256" key="3">
    <source>
        <dbReference type="ARBA" id="ARBA00022989"/>
    </source>
</evidence>
<keyword evidence="5" id="KW-0175">Coiled coil</keyword>
<feature type="compositionally biased region" description="Low complexity" evidence="6">
    <location>
        <begin position="358"/>
        <end position="385"/>
    </location>
</feature>
<evidence type="ECO:0000313" key="9">
    <source>
        <dbReference type="EMBL" id="CAL1713663.1"/>
    </source>
</evidence>
<evidence type="ECO:0000313" key="10">
    <source>
        <dbReference type="Proteomes" id="UP001497453"/>
    </source>
</evidence>
<feature type="coiled-coil region" evidence="5">
    <location>
        <begin position="595"/>
        <end position="622"/>
    </location>
</feature>
<keyword evidence="3" id="KW-1133">Transmembrane helix</keyword>
<feature type="signal peptide" evidence="7">
    <location>
        <begin position="1"/>
        <end position="22"/>
    </location>
</feature>
<feature type="region of interest" description="Disordered" evidence="6">
    <location>
        <begin position="311"/>
        <end position="337"/>
    </location>
</feature>
<organism evidence="9 10">
    <name type="scientific">Somion occarium</name>
    <dbReference type="NCBI Taxonomy" id="3059160"/>
    <lineage>
        <taxon>Eukaryota</taxon>
        <taxon>Fungi</taxon>
        <taxon>Dikarya</taxon>
        <taxon>Basidiomycota</taxon>
        <taxon>Agaricomycotina</taxon>
        <taxon>Agaricomycetes</taxon>
        <taxon>Polyporales</taxon>
        <taxon>Cerrenaceae</taxon>
        <taxon>Somion</taxon>
    </lineage>
</organism>
<evidence type="ECO:0000256" key="6">
    <source>
        <dbReference type="SAM" id="MobiDB-lite"/>
    </source>
</evidence>
<evidence type="ECO:0000259" key="8">
    <source>
        <dbReference type="PROSITE" id="PS51469"/>
    </source>
</evidence>
<dbReference type="PANTHER" id="PTHR12953">
    <property type="entry name" value="MEMBRANE PROTEIN CH1 RELATED"/>
    <property type="match status" value="1"/>
</dbReference>
<comment type="subcellular location">
    <subcellularLocation>
        <location evidence="1">Endomembrane system</location>
    </subcellularLocation>
</comment>
<sequence length="960" mass="104236">MFSYGLLPISLVALLLVSPLLAAPPTTFHDPFHDIAIHAPKPPEQPICCLRPLTPLEPTEEEVLLTFEEWKAKRLADLNKELPPGSQPTVTPGQKPVGSIVSDNGSEPNSGSISSEGRSPPSPPEVTLAEIPPDRLSPHFRIPITDRFNYASTDCSARVHSAHKSAKSASSILTSKKDRYMLSPCAEPNQFVVVELCEDIWIDTVQLANYEFFSGVFKDFSVSVAKTYTTDPKRWVPAGTYRAKNVRGVQSFHPPTSLGDFYRFIRIDFHSHYGNEYYCPVSLLRVYGLTHLEQWKWDMWEDESRRRVEEAVSAPGEVVEEPSKSVHMSATGSMEDIPGKMTESIIVSAEPSATPQQPFSTPADTTASTPLTSSPTIPESTPHIPASSAGSASMIPSDSSYTSRRSKKTKVSTTSSAVSTIATPVPDSAAHLVGEAPAETPLKTKKERHRTVSVPVSQDTVSSSVSSATTSSTISSSMSSSSFNVSATTLESSSSVSSSSAPSSVLSNSSSIHSSRSITTPIPVNTPQSLTVVAPPITTGGESIYRTIMNRLSALDTNTTLYARYVEEQIAGVREVLRRVGEDVGRLEGIGKAQAQMYQRSLSDFERQRRRMELEHNELLSKVNYLTAEVTLEKRLGIAQLCLLLTVLVFMTLTRGSRGEVVHAAPRARTSSMREWGKRTLSFSGDWMTKFRSPKRPSEATHLDAVAQANLDKTPGQVAFPSESAQVIEIARNRRPQLASSCKTTSTSRPRTPSLRTPMSRHNTYNHNRPPSPTSSRPVLQRANSGGPIVLTTSTSVGVIGPVPKSAKRWARSAHLHEVKHFSAHRRMNINTGTTPRADRDTENKPPFLPSFTSDSHLLSIRRERGLQNGEGDVFGPSFDGPSGSSVGQAGSSRSGRGRLSSQKQLSVGDMRLGCVRKGTSSENSEMDSWVDTDADGTDSETGDHAAQSTDGIPVQSDVP</sequence>
<gene>
    <name evidence="9" type="ORF">GFSPODELE1_LOCUS9407</name>
</gene>
<protein>
    <recommendedName>
        <fullName evidence="8">SUN domain-containing protein</fullName>
    </recommendedName>
</protein>
<feature type="domain" description="SUN" evidence="8">
    <location>
        <begin position="128"/>
        <end position="291"/>
    </location>
</feature>
<feature type="compositionally biased region" description="Low complexity" evidence="6">
    <location>
        <begin position="108"/>
        <end position="119"/>
    </location>
</feature>
<feature type="region of interest" description="Disordered" evidence="6">
    <location>
        <begin position="350"/>
        <end position="418"/>
    </location>
</feature>
<feature type="region of interest" description="Disordered" evidence="6">
    <location>
        <begin position="437"/>
        <end position="480"/>
    </location>
</feature>
<dbReference type="InterPro" id="IPR008979">
    <property type="entry name" value="Galactose-bd-like_sf"/>
</dbReference>
<feature type="compositionally biased region" description="Low complexity" evidence="6">
    <location>
        <begin position="874"/>
        <end position="902"/>
    </location>
</feature>
<evidence type="ECO:0000256" key="4">
    <source>
        <dbReference type="ARBA" id="ARBA00023136"/>
    </source>
</evidence>
<feature type="region of interest" description="Disordered" evidence="6">
    <location>
        <begin position="825"/>
        <end position="960"/>
    </location>
</feature>
<evidence type="ECO:0000256" key="1">
    <source>
        <dbReference type="ARBA" id="ARBA00004308"/>
    </source>
</evidence>
<feature type="compositionally biased region" description="Low complexity" evidence="6">
    <location>
        <begin position="493"/>
        <end position="517"/>
    </location>
</feature>
<accession>A0ABP1E2Q7</accession>
<dbReference type="Gene3D" id="2.60.120.260">
    <property type="entry name" value="Galactose-binding domain-like"/>
    <property type="match status" value="1"/>
</dbReference>